<keyword evidence="3" id="KW-1185">Reference proteome</keyword>
<dbReference type="EMBL" id="CYGV01001869">
    <property type="protein sequence ID" value="CUA77744.1"/>
    <property type="molecule type" value="Genomic_DNA"/>
</dbReference>
<proteinExistence type="predicted"/>
<evidence type="ECO:0000259" key="1">
    <source>
        <dbReference type="Pfam" id="PF00656"/>
    </source>
</evidence>
<sequence>MFRAFQHRKERKGLQHEFIVLMLLDGSLCRFERMGDPDARFDALSPHGTIAHDMAQCFRPGEIDQACLKSSDLVAEVMLPCDFDIMDVLKICRAIHEGEKTRNYTLQIYNCWFFSLAIQVCLTRLVAHWEDQERIGFWLSQVNKAIGSLTSTGQSLRDSTPTLHRQIFSQVFSILRPRNDNYEETFVKDVKLQLQSRIATGSTIVEQITYRVNNLLWYSTINSNLNEFIKEEVHGAIMSILRDSLEEFIRRVGGLLKNQAAIWDKSPWNNIHEFIARSVPKDILEGVELHNPKLGFRTNEQFPEQSKLDISAFQRHIMDRIKIHAEEVEKKWLGSAASIQFELEGVLSRVWETIREETSETQKTKPISRRYIPSPYKRKVLLIGSGYSDPEFETTSSDLDYAGLHSLPGVEEDFGSLTSVFKQRSFMVETLFGDWFDGKTILQWVKMFLNDANEGDVRVIIFSGHAALTQVDQKLALIPPSGYIGITDLPDERLISADTWRETVKNSVQPGVVVVSIFSACMAGALMSQPINMKDYDSLIPIEAAQTSSVPIFLTLASSRDNESSYESVVGPPHRQDSQDDSFRYGDHFLRALTLALESALDWKGFIEDLEEKFSQLRMIGAICAAHDPDDRDPNWLETHPQNPVFTTSHPKLPDFGDIFPLATPPGPRDLVKDLPTNLTKEFLAHISLCDKVTEITLPDASFPDPPVDSGV</sequence>
<evidence type="ECO:0000313" key="3">
    <source>
        <dbReference type="Proteomes" id="UP000044841"/>
    </source>
</evidence>
<evidence type="ECO:0000313" key="2">
    <source>
        <dbReference type="EMBL" id="CUA77744.1"/>
    </source>
</evidence>
<organism evidence="2 3">
    <name type="scientific">Rhizoctonia solani</name>
    <dbReference type="NCBI Taxonomy" id="456999"/>
    <lineage>
        <taxon>Eukaryota</taxon>
        <taxon>Fungi</taxon>
        <taxon>Dikarya</taxon>
        <taxon>Basidiomycota</taxon>
        <taxon>Agaricomycotina</taxon>
        <taxon>Agaricomycetes</taxon>
        <taxon>Cantharellales</taxon>
        <taxon>Ceratobasidiaceae</taxon>
        <taxon>Rhizoctonia</taxon>
    </lineage>
</organism>
<dbReference type="Pfam" id="PF00656">
    <property type="entry name" value="Peptidase_C14"/>
    <property type="match status" value="1"/>
</dbReference>
<dbReference type="InterPro" id="IPR011600">
    <property type="entry name" value="Pept_C14_caspase"/>
</dbReference>
<dbReference type="Gene3D" id="3.40.50.1460">
    <property type="match status" value="1"/>
</dbReference>
<dbReference type="GO" id="GO:0004197">
    <property type="term" value="F:cysteine-type endopeptidase activity"/>
    <property type="evidence" value="ECO:0007669"/>
    <property type="project" value="InterPro"/>
</dbReference>
<dbReference type="Proteomes" id="UP000044841">
    <property type="component" value="Unassembled WGS sequence"/>
</dbReference>
<dbReference type="GO" id="GO:0006508">
    <property type="term" value="P:proteolysis"/>
    <property type="evidence" value="ECO:0007669"/>
    <property type="project" value="InterPro"/>
</dbReference>
<dbReference type="AlphaFoldDB" id="A0A0K6GH93"/>
<protein>
    <submittedName>
        <fullName evidence="2">Dual oxidase 2</fullName>
    </submittedName>
</protein>
<reference evidence="2 3" key="1">
    <citation type="submission" date="2015-07" db="EMBL/GenBank/DDBJ databases">
        <authorList>
            <person name="Noorani M."/>
        </authorList>
    </citation>
    <scope>NUCLEOTIDE SEQUENCE [LARGE SCALE GENOMIC DNA]</scope>
    <source>
        <strain evidence="2">BBA 69670</strain>
    </source>
</reference>
<feature type="domain" description="Peptidase C14 caspase" evidence="1">
    <location>
        <begin position="400"/>
        <end position="568"/>
    </location>
</feature>
<gene>
    <name evidence="2" type="ORF">RSOLAG22IIIB_12806</name>
</gene>
<name>A0A0K6GH93_9AGAM</name>
<accession>A0A0K6GH93</accession>